<comment type="caution">
    <text evidence="1">The sequence shown here is derived from an EMBL/GenBank/DDBJ whole genome shotgun (WGS) entry which is preliminary data.</text>
</comment>
<name>A0A8J7WFQ1_9RHOB</name>
<organism evidence="1 2">
    <name type="scientific">Thetidibacter halocola</name>
    <dbReference type="NCBI Taxonomy" id="2827239"/>
    <lineage>
        <taxon>Bacteria</taxon>
        <taxon>Pseudomonadati</taxon>
        <taxon>Pseudomonadota</taxon>
        <taxon>Alphaproteobacteria</taxon>
        <taxon>Rhodobacterales</taxon>
        <taxon>Roseobacteraceae</taxon>
        <taxon>Thetidibacter</taxon>
    </lineage>
</organism>
<dbReference type="EMBL" id="JAGTUU010000012">
    <property type="protein sequence ID" value="MBS0126800.1"/>
    <property type="molecule type" value="Genomic_DNA"/>
</dbReference>
<evidence type="ECO:0000313" key="2">
    <source>
        <dbReference type="Proteomes" id="UP000681356"/>
    </source>
</evidence>
<reference evidence="1" key="1">
    <citation type="submission" date="2021-04" db="EMBL/GenBank/DDBJ databases">
        <authorList>
            <person name="Yoon J."/>
        </authorList>
    </citation>
    <scope>NUCLEOTIDE SEQUENCE</scope>
    <source>
        <strain evidence="1">KMU-90</strain>
    </source>
</reference>
<keyword evidence="2" id="KW-1185">Reference proteome</keyword>
<dbReference type="RefSeq" id="WP_212538760.1">
    <property type="nucleotide sequence ID" value="NZ_JAGTUU010000012.1"/>
</dbReference>
<protein>
    <submittedName>
        <fullName evidence="1">Uncharacterized protein</fullName>
    </submittedName>
</protein>
<sequence>MPDRFLLLGCVLCDDAAHAVVTFSGIAGRLGSRVAAQGFVVITPCAGDLFEDNGADKMRGGWGGDSHHVDAAGDVIEKVDGRGHDTMMDAPRSEVRAILLEPVNGVRRLCNAGRLWGTAMALTC</sequence>
<gene>
    <name evidence="1" type="ORF">KB874_22220</name>
</gene>
<dbReference type="AlphaFoldDB" id="A0A8J7WFQ1"/>
<evidence type="ECO:0000313" key="1">
    <source>
        <dbReference type="EMBL" id="MBS0126800.1"/>
    </source>
</evidence>
<dbReference type="Proteomes" id="UP000681356">
    <property type="component" value="Unassembled WGS sequence"/>
</dbReference>
<proteinExistence type="predicted"/>
<accession>A0A8J7WFQ1</accession>